<protein>
    <recommendedName>
        <fullName evidence="8">Holo-[acyl-carrier-protein] synthase</fullName>
        <shortName evidence="8">Holo-ACP synthase</shortName>
        <ecNumber evidence="8">2.7.8.7</ecNumber>
    </recommendedName>
    <alternativeName>
        <fullName evidence="8">4'-phosphopantetheinyl transferase AcpS</fullName>
    </alternativeName>
</protein>
<comment type="cofactor">
    <cofactor evidence="8">
        <name>Mg(2+)</name>
        <dbReference type="ChEBI" id="CHEBI:18420"/>
    </cofactor>
</comment>
<dbReference type="NCBIfam" id="TIGR00556">
    <property type="entry name" value="pantethn_trn"/>
    <property type="match status" value="1"/>
</dbReference>
<comment type="similarity">
    <text evidence="8">Belongs to the P-Pant transferase superfamily. AcpS family.</text>
</comment>
<dbReference type="EC" id="2.7.8.7" evidence="8"/>
<evidence type="ECO:0000256" key="6">
    <source>
        <dbReference type="ARBA" id="ARBA00023098"/>
    </source>
</evidence>
<dbReference type="InterPro" id="IPR002582">
    <property type="entry name" value="ACPS"/>
</dbReference>
<evidence type="ECO:0000256" key="7">
    <source>
        <dbReference type="ARBA" id="ARBA00023160"/>
    </source>
</evidence>
<comment type="function">
    <text evidence="8">Transfers the 4'-phosphopantetheine moiety from coenzyme A to a Ser of acyl-carrier-protein.</text>
</comment>
<feature type="binding site" evidence="8">
    <location>
        <position position="63"/>
    </location>
    <ligand>
        <name>Mg(2+)</name>
        <dbReference type="ChEBI" id="CHEBI:18420"/>
    </ligand>
</feature>
<keyword evidence="7 8" id="KW-0275">Fatty acid biosynthesis</keyword>
<keyword evidence="5 8" id="KW-0460">Magnesium</keyword>
<feature type="domain" description="4'-phosphopantetheinyl transferase" evidence="10">
    <location>
        <begin position="10"/>
        <end position="122"/>
    </location>
</feature>
<organism evidence="11 12">
    <name type="scientific">Streptomyces hintoniae</name>
    <dbReference type="NCBI Taxonomy" id="3075521"/>
    <lineage>
        <taxon>Bacteria</taxon>
        <taxon>Bacillati</taxon>
        <taxon>Actinomycetota</taxon>
        <taxon>Actinomycetes</taxon>
        <taxon>Kitasatosporales</taxon>
        <taxon>Streptomycetaceae</taxon>
        <taxon>Streptomyces</taxon>
    </lineage>
</organism>
<dbReference type="Proteomes" id="UP001180489">
    <property type="component" value="Unassembled WGS sequence"/>
</dbReference>
<keyword evidence="2 8" id="KW-0808">Transferase</keyword>
<comment type="caution">
    <text evidence="11">The sequence shown here is derived from an EMBL/GenBank/DDBJ whole genome shotgun (WGS) entry which is preliminary data.</text>
</comment>
<reference evidence="11" key="1">
    <citation type="submission" date="2024-05" db="EMBL/GenBank/DDBJ databases">
        <title>30 novel species of actinomycetes from the DSMZ collection.</title>
        <authorList>
            <person name="Nouioui I."/>
        </authorList>
    </citation>
    <scope>NUCLEOTIDE SEQUENCE</scope>
    <source>
        <strain evidence="11">DSM 41014</strain>
    </source>
</reference>
<accession>A0ABU2UC01</accession>
<dbReference type="SUPFAM" id="SSF54637">
    <property type="entry name" value="Thioesterase/thiol ester dehydrase-isomerase"/>
    <property type="match status" value="1"/>
</dbReference>
<dbReference type="InterPro" id="IPR037143">
    <property type="entry name" value="4-PPantetheinyl_Trfase_dom_sf"/>
</dbReference>
<keyword evidence="1 8" id="KW-0444">Lipid biosynthesis</keyword>
<dbReference type="HAMAP" id="MF_00101">
    <property type="entry name" value="AcpS"/>
    <property type="match status" value="1"/>
</dbReference>
<feature type="binding site" evidence="8">
    <location>
        <position position="14"/>
    </location>
    <ligand>
        <name>Mg(2+)</name>
        <dbReference type="ChEBI" id="CHEBI:18420"/>
    </ligand>
</feature>
<keyword evidence="3 8" id="KW-0479">Metal-binding</keyword>
<dbReference type="SUPFAM" id="SSF56214">
    <property type="entry name" value="4'-phosphopantetheinyl transferase"/>
    <property type="match status" value="1"/>
</dbReference>
<dbReference type="GO" id="GO:0008897">
    <property type="term" value="F:holo-[acyl-carrier-protein] synthase activity"/>
    <property type="evidence" value="ECO:0007669"/>
    <property type="project" value="UniProtKB-EC"/>
</dbReference>
<feature type="region of interest" description="Disordered" evidence="9">
    <location>
        <begin position="126"/>
        <end position="172"/>
    </location>
</feature>
<dbReference type="InterPro" id="IPR029069">
    <property type="entry name" value="HotDog_dom_sf"/>
</dbReference>
<comment type="catalytic activity">
    <reaction evidence="8">
        <text>apo-[ACP] + CoA = holo-[ACP] + adenosine 3',5'-bisphosphate + H(+)</text>
        <dbReference type="Rhea" id="RHEA:12068"/>
        <dbReference type="Rhea" id="RHEA-COMP:9685"/>
        <dbReference type="Rhea" id="RHEA-COMP:9690"/>
        <dbReference type="ChEBI" id="CHEBI:15378"/>
        <dbReference type="ChEBI" id="CHEBI:29999"/>
        <dbReference type="ChEBI" id="CHEBI:57287"/>
        <dbReference type="ChEBI" id="CHEBI:58343"/>
        <dbReference type="ChEBI" id="CHEBI:64479"/>
        <dbReference type="EC" id="2.7.8.7"/>
    </reaction>
</comment>
<dbReference type="Pfam" id="PF01648">
    <property type="entry name" value="ACPS"/>
    <property type="match status" value="1"/>
</dbReference>
<evidence type="ECO:0000256" key="8">
    <source>
        <dbReference type="HAMAP-Rule" id="MF_00101"/>
    </source>
</evidence>
<evidence type="ECO:0000256" key="5">
    <source>
        <dbReference type="ARBA" id="ARBA00022842"/>
    </source>
</evidence>
<evidence type="ECO:0000256" key="2">
    <source>
        <dbReference type="ARBA" id="ARBA00022679"/>
    </source>
</evidence>
<evidence type="ECO:0000313" key="11">
    <source>
        <dbReference type="EMBL" id="MDT0470768.1"/>
    </source>
</evidence>
<evidence type="ECO:0000256" key="4">
    <source>
        <dbReference type="ARBA" id="ARBA00022832"/>
    </source>
</evidence>
<gene>
    <name evidence="8" type="primary">acpS</name>
    <name evidence="11" type="ORF">RM863_01255</name>
</gene>
<comment type="subcellular location">
    <subcellularLocation>
        <location evidence="8">Cytoplasm</location>
    </subcellularLocation>
</comment>
<keyword evidence="4 8" id="KW-0276">Fatty acid metabolism</keyword>
<dbReference type="InterPro" id="IPR004568">
    <property type="entry name" value="Ppantetheine-prot_Trfase_dom"/>
</dbReference>
<evidence type="ECO:0000256" key="9">
    <source>
        <dbReference type="SAM" id="MobiDB-lite"/>
    </source>
</evidence>
<proteinExistence type="inferred from homology"/>
<sequence length="310" mass="33359">MNAPASRIARIGLDVLERSELRRLIERPWFLRFGFAPEELAHADTLGPQRRLEFLAGRFAAKEALLKALGIGFLQGVTPREICVEHTAHGAPVVHLRGRAAQLTPTSLSVSITHKENVVAAVALSLPPADGTGAGNGPPRSTESKEPDAVPPPNTTTTTAAVQHSTPGEQAPETTAFLRVRIGQEEAHYGGDLVDGARILRLFGDLVTEITIRTDGDEGLLSQYSDLRFTAPVKPGDYIEARGRLVRRTRLRRVVELEAHKVLNARPGAGESAATVLQEPQLVCAATATTVVPHRRKDTATANTPTAEEI</sequence>
<name>A0ABU2UC01_9ACTN</name>
<keyword evidence="12" id="KW-1185">Reference proteome</keyword>
<dbReference type="RefSeq" id="WP_311633807.1">
    <property type="nucleotide sequence ID" value="NZ_JAVRFF010000001.1"/>
</dbReference>
<dbReference type="InterPro" id="IPR008278">
    <property type="entry name" value="4-PPantetheinyl_Trfase_dom"/>
</dbReference>
<evidence type="ECO:0000259" key="10">
    <source>
        <dbReference type="Pfam" id="PF01648"/>
    </source>
</evidence>
<evidence type="ECO:0000256" key="1">
    <source>
        <dbReference type="ARBA" id="ARBA00022516"/>
    </source>
</evidence>
<dbReference type="Gene3D" id="3.90.470.20">
    <property type="entry name" value="4'-phosphopantetheinyl transferase domain"/>
    <property type="match status" value="1"/>
</dbReference>
<evidence type="ECO:0000313" key="12">
    <source>
        <dbReference type="Proteomes" id="UP001180489"/>
    </source>
</evidence>
<dbReference type="EMBL" id="JAVRFF010000001">
    <property type="protein sequence ID" value="MDT0470768.1"/>
    <property type="molecule type" value="Genomic_DNA"/>
</dbReference>
<evidence type="ECO:0000256" key="3">
    <source>
        <dbReference type="ARBA" id="ARBA00022723"/>
    </source>
</evidence>
<dbReference type="Gene3D" id="3.10.129.10">
    <property type="entry name" value="Hotdog Thioesterase"/>
    <property type="match status" value="1"/>
</dbReference>
<keyword evidence="6 8" id="KW-0443">Lipid metabolism</keyword>
<keyword evidence="8" id="KW-0963">Cytoplasm</keyword>